<evidence type="ECO:0000313" key="1">
    <source>
        <dbReference type="EMBL" id="KAF9475081.1"/>
    </source>
</evidence>
<evidence type="ECO:0000313" key="2">
    <source>
        <dbReference type="Proteomes" id="UP000807469"/>
    </source>
</evidence>
<organism evidence="1 2">
    <name type="scientific">Pholiota conissans</name>
    <dbReference type="NCBI Taxonomy" id="109636"/>
    <lineage>
        <taxon>Eukaryota</taxon>
        <taxon>Fungi</taxon>
        <taxon>Dikarya</taxon>
        <taxon>Basidiomycota</taxon>
        <taxon>Agaricomycotina</taxon>
        <taxon>Agaricomycetes</taxon>
        <taxon>Agaricomycetidae</taxon>
        <taxon>Agaricales</taxon>
        <taxon>Agaricineae</taxon>
        <taxon>Strophariaceae</taxon>
        <taxon>Pholiota</taxon>
    </lineage>
</organism>
<protein>
    <submittedName>
        <fullName evidence="1">Uncharacterized protein</fullName>
    </submittedName>
</protein>
<proteinExistence type="predicted"/>
<feature type="non-terminal residue" evidence="1">
    <location>
        <position position="1"/>
    </location>
</feature>
<dbReference type="EMBL" id="MU155348">
    <property type="protein sequence ID" value="KAF9475081.1"/>
    <property type="molecule type" value="Genomic_DNA"/>
</dbReference>
<reference evidence="1" key="1">
    <citation type="submission" date="2020-11" db="EMBL/GenBank/DDBJ databases">
        <authorList>
            <consortium name="DOE Joint Genome Institute"/>
            <person name="Ahrendt S."/>
            <person name="Riley R."/>
            <person name="Andreopoulos W."/>
            <person name="Labutti K."/>
            <person name="Pangilinan J."/>
            <person name="Ruiz-Duenas F.J."/>
            <person name="Barrasa J.M."/>
            <person name="Sanchez-Garcia M."/>
            <person name="Camarero S."/>
            <person name="Miyauchi S."/>
            <person name="Serrano A."/>
            <person name="Linde D."/>
            <person name="Babiker R."/>
            <person name="Drula E."/>
            <person name="Ayuso-Fernandez I."/>
            <person name="Pacheco R."/>
            <person name="Padilla G."/>
            <person name="Ferreira P."/>
            <person name="Barriuso J."/>
            <person name="Kellner H."/>
            <person name="Castanera R."/>
            <person name="Alfaro M."/>
            <person name="Ramirez L."/>
            <person name="Pisabarro A.G."/>
            <person name="Kuo A."/>
            <person name="Tritt A."/>
            <person name="Lipzen A."/>
            <person name="He G."/>
            <person name="Yan M."/>
            <person name="Ng V."/>
            <person name="Cullen D."/>
            <person name="Martin F."/>
            <person name="Rosso M.-N."/>
            <person name="Henrissat B."/>
            <person name="Hibbett D."/>
            <person name="Martinez A.T."/>
            <person name="Grigoriev I.V."/>
        </authorList>
    </citation>
    <scope>NUCLEOTIDE SEQUENCE</scope>
    <source>
        <strain evidence="1">CIRM-BRFM 674</strain>
    </source>
</reference>
<keyword evidence="2" id="KW-1185">Reference proteome</keyword>
<dbReference type="AlphaFoldDB" id="A0A9P5YWB7"/>
<dbReference type="OrthoDB" id="2416294at2759"/>
<sequence>NPESSREDRLERNTIEALESVPLDMQRFANRYHQFMDTYSHGLNGKQAAWESRKYWGHRVLPES</sequence>
<accession>A0A9P5YWB7</accession>
<comment type="caution">
    <text evidence="1">The sequence shown here is derived from an EMBL/GenBank/DDBJ whole genome shotgun (WGS) entry which is preliminary data.</text>
</comment>
<gene>
    <name evidence="1" type="ORF">BDN70DRAFT_814633</name>
</gene>
<name>A0A9P5YWB7_9AGAR</name>
<dbReference type="Proteomes" id="UP000807469">
    <property type="component" value="Unassembled WGS sequence"/>
</dbReference>